<feature type="transmembrane region" description="Helical" evidence="6">
    <location>
        <begin position="190"/>
        <end position="212"/>
    </location>
</feature>
<evidence type="ECO:0000259" key="7">
    <source>
        <dbReference type="PROSITE" id="PS50850"/>
    </source>
</evidence>
<feature type="transmembrane region" description="Helical" evidence="6">
    <location>
        <begin position="219"/>
        <end position="238"/>
    </location>
</feature>
<dbReference type="PANTHER" id="PTHR43791:SF4">
    <property type="entry name" value="PANTOTHENATE TRANSPORTER FEN2"/>
    <property type="match status" value="1"/>
</dbReference>
<dbReference type="GO" id="GO:0005886">
    <property type="term" value="C:plasma membrane"/>
    <property type="evidence" value="ECO:0007669"/>
    <property type="project" value="TreeGrafter"/>
</dbReference>
<dbReference type="Proteomes" id="UP000594364">
    <property type="component" value="Chromosome 2"/>
</dbReference>
<feature type="domain" description="Major facilitator superfamily (MFS) profile" evidence="7">
    <location>
        <begin position="1"/>
        <end position="340"/>
    </location>
</feature>
<name>A0A7S9PTX0_EPIFF</name>
<feature type="transmembrane region" description="Helical" evidence="6">
    <location>
        <begin position="315"/>
        <end position="332"/>
    </location>
</feature>
<feature type="transmembrane region" description="Helical" evidence="6">
    <location>
        <begin position="146"/>
        <end position="170"/>
    </location>
</feature>
<sequence>MVSAAAKNTTQLYVIRFLLGLAEASTYSGTIYIIGAWYRPDEISKRTAIFSGFGQVGTMFAGIMMTAIYKDMSGLAGLEGWQWVFLVDGLITLPIAVFGYLFFPDIPENTQAGYLSEKEKQLAVARLPPVQEDGHNISPMSLIKRVAFTPVFWILFFWSPVCATIEGFPFQNSFLLWLKYNSKTFTQTQINTYPLGVQAVGIVATILAACYMDVTGRRAPMAVLACSIQIVVGTILLVKDIPPGLTFFAFYLAGSAYMVQPLIFGWANIILQRSGDDAVRSVTLYSMNIGSMVLWTFWGIVFFSAADAPYWKKGGIATIVCAAVMFGYTWLVRMMDHQTRAKYADKLHGLDLDGRQQSGHDSEKAVVTGNR</sequence>
<comment type="subcellular location">
    <subcellularLocation>
        <location evidence="1">Membrane</location>
        <topology evidence="1">Multi-pass membrane protein</topology>
    </subcellularLocation>
</comment>
<protein>
    <recommendedName>
        <fullName evidence="7">Major facilitator superfamily (MFS) profile domain-containing protein</fullName>
    </recommendedName>
</protein>
<dbReference type="GO" id="GO:0098717">
    <property type="term" value="P:pantothenate import across plasma membrane"/>
    <property type="evidence" value="ECO:0007669"/>
    <property type="project" value="TreeGrafter"/>
</dbReference>
<dbReference type="Gene3D" id="1.20.1250.20">
    <property type="entry name" value="MFS general substrate transporter like domains"/>
    <property type="match status" value="1"/>
</dbReference>
<evidence type="ECO:0000256" key="5">
    <source>
        <dbReference type="ARBA" id="ARBA00023136"/>
    </source>
</evidence>
<evidence type="ECO:0000313" key="9">
    <source>
        <dbReference type="Proteomes" id="UP000594364"/>
    </source>
</evidence>
<evidence type="ECO:0000256" key="3">
    <source>
        <dbReference type="ARBA" id="ARBA00022692"/>
    </source>
</evidence>
<feature type="transmembrane region" description="Helical" evidence="6">
    <location>
        <begin position="47"/>
        <end position="69"/>
    </location>
</feature>
<reference evidence="8 9" key="1">
    <citation type="journal article" date="2018" name="PLoS Genet.">
        <title>Repeat elements organise 3D genome structure and mediate transcription in the filamentous fungus Epichloe festucae.</title>
        <authorList>
            <person name="Winter D.J."/>
            <person name="Ganley A.R.D."/>
            <person name="Young C.A."/>
            <person name="Liachko I."/>
            <person name="Schardl C.L."/>
            <person name="Dupont P.Y."/>
            <person name="Berry D."/>
            <person name="Ram A."/>
            <person name="Scott B."/>
            <person name="Cox M.P."/>
        </authorList>
    </citation>
    <scope>NUCLEOTIDE SEQUENCE [LARGE SCALE GENOMIC DNA]</scope>
    <source>
        <strain evidence="8 9">Fl1</strain>
    </source>
</reference>
<evidence type="ECO:0000256" key="4">
    <source>
        <dbReference type="ARBA" id="ARBA00022989"/>
    </source>
</evidence>
<keyword evidence="2" id="KW-0813">Transport</keyword>
<dbReference type="InterPro" id="IPR011701">
    <property type="entry name" value="MFS"/>
</dbReference>
<feature type="transmembrane region" description="Helical" evidence="6">
    <location>
        <begin position="81"/>
        <end position="103"/>
    </location>
</feature>
<dbReference type="EMBL" id="CP031386">
    <property type="protein sequence ID" value="QPG96913.1"/>
    <property type="molecule type" value="Genomic_DNA"/>
</dbReference>
<dbReference type="AlphaFoldDB" id="A0A7S9PTX0"/>
<dbReference type="Pfam" id="PF07690">
    <property type="entry name" value="MFS_1"/>
    <property type="match status" value="1"/>
</dbReference>
<dbReference type="PROSITE" id="PS50850">
    <property type="entry name" value="MFS"/>
    <property type="match status" value="1"/>
</dbReference>
<evidence type="ECO:0000256" key="2">
    <source>
        <dbReference type="ARBA" id="ARBA00022448"/>
    </source>
</evidence>
<evidence type="ECO:0000256" key="1">
    <source>
        <dbReference type="ARBA" id="ARBA00004141"/>
    </source>
</evidence>
<dbReference type="InterPro" id="IPR020846">
    <property type="entry name" value="MFS_dom"/>
</dbReference>
<feature type="transmembrane region" description="Helical" evidence="6">
    <location>
        <begin position="250"/>
        <end position="271"/>
    </location>
</feature>
<gene>
    <name evidence="8" type="ORF">C2857_005479</name>
</gene>
<feature type="transmembrane region" description="Helical" evidence="6">
    <location>
        <begin position="12"/>
        <end position="35"/>
    </location>
</feature>
<keyword evidence="9" id="KW-1185">Reference proteome</keyword>
<proteinExistence type="predicted"/>
<feature type="transmembrane region" description="Helical" evidence="6">
    <location>
        <begin position="283"/>
        <end position="303"/>
    </location>
</feature>
<dbReference type="GO" id="GO:0015233">
    <property type="term" value="F:pantothenate transmembrane transporter activity"/>
    <property type="evidence" value="ECO:0007669"/>
    <property type="project" value="TreeGrafter"/>
</dbReference>
<keyword evidence="3 6" id="KW-0812">Transmembrane</keyword>
<dbReference type="SUPFAM" id="SSF103473">
    <property type="entry name" value="MFS general substrate transporter"/>
    <property type="match status" value="1"/>
</dbReference>
<dbReference type="PANTHER" id="PTHR43791">
    <property type="entry name" value="PERMEASE-RELATED"/>
    <property type="match status" value="1"/>
</dbReference>
<evidence type="ECO:0000313" key="8">
    <source>
        <dbReference type="EMBL" id="QPG96913.1"/>
    </source>
</evidence>
<dbReference type="OrthoDB" id="3639251at2759"/>
<keyword evidence="5 6" id="KW-0472">Membrane</keyword>
<dbReference type="InterPro" id="IPR036259">
    <property type="entry name" value="MFS_trans_sf"/>
</dbReference>
<keyword evidence="4 6" id="KW-1133">Transmembrane helix</keyword>
<organism evidence="8 9">
    <name type="scientific">Epichloe festucae (strain Fl1)</name>
    <dbReference type="NCBI Taxonomy" id="877507"/>
    <lineage>
        <taxon>Eukaryota</taxon>
        <taxon>Fungi</taxon>
        <taxon>Dikarya</taxon>
        <taxon>Ascomycota</taxon>
        <taxon>Pezizomycotina</taxon>
        <taxon>Sordariomycetes</taxon>
        <taxon>Hypocreomycetidae</taxon>
        <taxon>Hypocreales</taxon>
        <taxon>Clavicipitaceae</taxon>
        <taxon>Epichloe</taxon>
    </lineage>
</organism>
<evidence type="ECO:0000256" key="6">
    <source>
        <dbReference type="SAM" id="Phobius"/>
    </source>
</evidence>
<accession>A0A7S9PTX0</accession>